<dbReference type="Proteomes" id="UP000076962">
    <property type="component" value="Unassembled WGS sequence"/>
</dbReference>
<dbReference type="EMBL" id="LUTY01000730">
    <property type="protein sequence ID" value="OAD22806.1"/>
    <property type="molecule type" value="Genomic_DNA"/>
</dbReference>
<accession>A0A176S4G9</accession>
<protein>
    <submittedName>
        <fullName evidence="1">Uncharacterized protein</fullName>
    </submittedName>
</protein>
<dbReference type="NCBIfam" id="NF038262">
    <property type="entry name" value="SiaB_fam_kinase"/>
    <property type="match status" value="1"/>
</dbReference>
<dbReference type="InterPro" id="IPR046239">
    <property type="entry name" value="DUF6272"/>
</dbReference>
<gene>
    <name evidence="1" type="ORF">THIOM_001378</name>
</gene>
<evidence type="ECO:0000313" key="2">
    <source>
        <dbReference type="Proteomes" id="UP000076962"/>
    </source>
</evidence>
<evidence type="ECO:0000313" key="1">
    <source>
        <dbReference type="EMBL" id="OAD22806.1"/>
    </source>
</evidence>
<organism evidence="1 2">
    <name type="scientific">Candidatus Thiomargarita nelsonii</name>
    <dbReference type="NCBI Taxonomy" id="1003181"/>
    <lineage>
        <taxon>Bacteria</taxon>
        <taxon>Pseudomonadati</taxon>
        <taxon>Pseudomonadota</taxon>
        <taxon>Gammaproteobacteria</taxon>
        <taxon>Thiotrichales</taxon>
        <taxon>Thiotrichaceae</taxon>
        <taxon>Thiomargarita</taxon>
    </lineage>
</organism>
<name>A0A176S4G9_9GAMM</name>
<proteinExistence type="predicted"/>
<keyword evidence="2" id="KW-1185">Reference proteome</keyword>
<dbReference type="Pfam" id="PF19788">
    <property type="entry name" value="DUF6272"/>
    <property type="match status" value="1"/>
</dbReference>
<comment type="caution">
    <text evidence="1">The sequence shown here is derived from an EMBL/GenBank/DDBJ whole genome shotgun (WGS) entry which is preliminary data.</text>
</comment>
<reference evidence="1 2" key="1">
    <citation type="submission" date="2016-05" db="EMBL/GenBank/DDBJ databases">
        <title>Single-cell genome of chain-forming Candidatus Thiomargarita nelsonii and comparison to other large sulfur-oxidizing bacteria.</title>
        <authorList>
            <person name="Winkel M."/>
            <person name="Salman V."/>
            <person name="Woyke T."/>
            <person name="Schulz-Vogt H."/>
            <person name="Richter M."/>
            <person name="Flood B."/>
            <person name="Bailey J."/>
            <person name="Amann R."/>
            <person name="Mussmann M."/>
        </authorList>
    </citation>
    <scope>NUCLEOTIDE SEQUENCE [LARGE SCALE GENOMIC DNA]</scope>
    <source>
        <strain evidence="1 2">THI036</strain>
    </source>
</reference>
<sequence length="205" mass="24020">MTKLFHARSLVSQFLKNKLEMLIENIYQFKTELDKQGIFFCFSGPISQKILVDIGYTLRYQINQREHSSTTVLKVFSRFVQQTENIIYYSAENADNFLPQSQTAELSDSVIVVGYEQGHYYVLCGRVFDKRTVDTLSEQLIILQNLNKDELNLYYKQEYQKARHIGSQGAKLGLIELARWSIFPIEFDFNKVDEGLYFFYLKTVV</sequence>
<dbReference type="AlphaFoldDB" id="A0A176S4G9"/>